<reference evidence="2" key="1">
    <citation type="journal article" date="2019" name="Int. J. Syst. Evol. Microbiol.">
        <title>The Global Catalogue of Microorganisms (GCM) 10K type strain sequencing project: providing services to taxonomists for standard genome sequencing and annotation.</title>
        <authorList>
            <consortium name="The Broad Institute Genomics Platform"/>
            <consortium name="The Broad Institute Genome Sequencing Center for Infectious Disease"/>
            <person name="Wu L."/>
            <person name="Ma J."/>
        </authorList>
    </citation>
    <scope>NUCLEOTIDE SEQUENCE [LARGE SCALE GENOMIC DNA]</scope>
    <source>
        <strain evidence="2">JCM 14560</strain>
    </source>
</reference>
<protein>
    <recommendedName>
        <fullName evidence="3">Immunity protein 49 of polymorphic toxin system</fullName>
    </recommendedName>
</protein>
<evidence type="ECO:0008006" key="3">
    <source>
        <dbReference type="Google" id="ProtNLM"/>
    </source>
</evidence>
<sequence>MTDLWEQDLTAAFSVLLGRPVDSFDPEAKYALYYINKALIEQWVWGTLDDADSLRRTWGPGDDGDRPALLQICLALDWSLDLARSVFDFDFTAESALSRAFGARPESNKVAESCRTVTGDELATVLTEHGLGPADVVSGLEDDTFTVCVSFRVVTDGTLRDALLTAIRGKQGPDRLRPGPDEAAILALPPDLFSSERELPTETANERDRLLAPVRDPRLRAHIWSPYLDRPWDRPGISSGGPNQPGTTCVAAWDLAYFGDVQLAVTQTEGALSGE</sequence>
<proteinExistence type="predicted"/>
<gene>
    <name evidence="1" type="ORF">GCM10009760_48290</name>
</gene>
<dbReference type="Proteomes" id="UP001422759">
    <property type="component" value="Unassembled WGS sequence"/>
</dbReference>
<dbReference type="RefSeq" id="WP_344468034.1">
    <property type="nucleotide sequence ID" value="NZ_BAAANT010000033.1"/>
</dbReference>
<comment type="caution">
    <text evidence="1">The sequence shown here is derived from an EMBL/GenBank/DDBJ whole genome shotgun (WGS) entry which is preliminary data.</text>
</comment>
<keyword evidence="2" id="KW-1185">Reference proteome</keyword>
<evidence type="ECO:0000313" key="1">
    <source>
        <dbReference type="EMBL" id="GAA2152103.1"/>
    </source>
</evidence>
<accession>A0ABP5LVA0</accession>
<organism evidence="1 2">
    <name type="scientific">Kitasatospora kazusensis</name>
    <dbReference type="NCBI Taxonomy" id="407974"/>
    <lineage>
        <taxon>Bacteria</taxon>
        <taxon>Bacillati</taxon>
        <taxon>Actinomycetota</taxon>
        <taxon>Actinomycetes</taxon>
        <taxon>Kitasatosporales</taxon>
        <taxon>Streptomycetaceae</taxon>
        <taxon>Kitasatospora</taxon>
    </lineage>
</organism>
<name>A0ABP5LVA0_9ACTN</name>
<evidence type="ECO:0000313" key="2">
    <source>
        <dbReference type="Proteomes" id="UP001422759"/>
    </source>
</evidence>
<dbReference type="EMBL" id="BAAANT010000033">
    <property type="protein sequence ID" value="GAA2152103.1"/>
    <property type="molecule type" value="Genomic_DNA"/>
</dbReference>